<dbReference type="EMBL" id="MF994819">
    <property type="protein sequence ID" value="AVI08149.1"/>
    <property type="molecule type" value="Genomic_DNA"/>
</dbReference>
<evidence type="ECO:0000313" key="8">
    <source>
        <dbReference type="EMBL" id="AVI08521.1"/>
    </source>
</evidence>
<evidence type="ECO:0000313" key="7">
    <source>
        <dbReference type="EMBL" id="AVI08271.1"/>
    </source>
</evidence>
<organism evidence="7">
    <name type="scientific">Human betaherpesvirus 6A</name>
    <dbReference type="NCBI Taxonomy" id="32603"/>
    <lineage>
        <taxon>Viruses</taxon>
        <taxon>Duplodnaviria</taxon>
        <taxon>Heunggongvirae</taxon>
        <taxon>Peploviricota</taxon>
        <taxon>Herviviricetes</taxon>
        <taxon>Herpesvirales</taxon>
        <taxon>Orthoherpesviridae</taxon>
        <taxon>Betaherpesvirinae</taxon>
        <taxon>Roseolovirus</taxon>
        <taxon>Roseolovirus humanbeta6a</taxon>
    </lineage>
</organism>
<proteinExistence type="predicted"/>
<dbReference type="EMBL" id="MF994822">
    <property type="protein sequence ID" value="AVI08521.1"/>
    <property type="molecule type" value="Genomic_DNA"/>
</dbReference>
<protein>
    <submittedName>
        <fullName evidence="7">Uncharacterized protein</fullName>
    </submittedName>
</protein>
<reference evidence="7" key="1">
    <citation type="journal article" date="2018" name="J. Virol.">
        <title>Copy number heterogeneity, large origin tandem repeats, and interspecies recombination in HHV-6A and HHV-6B reference strains.</title>
        <authorList>
            <person name="Greninger A.L."/>
            <person name="Roychoudhury P."/>
            <person name="Makhsous N."/>
            <person name="Hanson D."/>
            <person name="Chase J."/>
            <person name="Krueger G."/>
            <person name="Xie H."/>
            <person name="Huang M.-L."/>
            <person name="Saunders L."/>
            <person name="Ablashi D."/>
            <person name="Koelle D.M."/>
            <person name="Cook L."/>
            <person name="Jerome K.R."/>
        </authorList>
    </citation>
    <scope>NUCLEOTIDE SEQUENCE</scope>
    <source>
        <strain evidence="1">ABI-HHV6A</strain>
        <strain evidence="2">CO1</strain>
        <strain evidence="3">CO2</strain>
        <strain evidence="4">CO3</strain>
        <strain evidence="5">CO4</strain>
        <strain evidence="6">CO7</strain>
        <strain evidence="7">DA</strain>
        <strain evidence="8">GS</strain>
        <strain evidence="9">SIE</strain>
    </source>
</reference>
<evidence type="ECO:0000313" key="1">
    <source>
        <dbReference type="EMBL" id="AVI07404.1"/>
    </source>
</evidence>
<dbReference type="EMBL" id="MF994820">
    <property type="protein sequence ID" value="AVI08271.1"/>
    <property type="molecule type" value="Genomic_DNA"/>
</dbReference>
<evidence type="ECO:0000313" key="5">
    <source>
        <dbReference type="EMBL" id="AVI08023.1"/>
    </source>
</evidence>
<evidence type="ECO:0000313" key="6">
    <source>
        <dbReference type="EMBL" id="AVI08149.1"/>
    </source>
</evidence>
<dbReference type="EMBL" id="MF994817">
    <property type="protein sequence ID" value="AVI07894.1"/>
    <property type="molecule type" value="Genomic_DNA"/>
</dbReference>
<dbReference type="EMBL" id="MF994813">
    <property type="protein sequence ID" value="AVI07404.1"/>
    <property type="molecule type" value="Genomic_DNA"/>
</dbReference>
<dbReference type="EMBL" id="MF994828">
    <property type="protein sequence ID" value="AVI09287.1"/>
    <property type="molecule type" value="Genomic_DNA"/>
</dbReference>
<dbReference type="EMBL" id="MF994815">
    <property type="protein sequence ID" value="AVI07652.1"/>
    <property type="molecule type" value="Genomic_DNA"/>
</dbReference>
<evidence type="ECO:0000313" key="3">
    <source>
        <dbReference type="EMBL" id="AVI07773.1"/>
    </source>
</evidence>
<sequence length="43" mass="5241">MSHQTLESIYLKYQIHFLIQHLINWNHFEGKMLHMIPNFGNTD</sequence>
<dbReference type="EMBL" id="MF994818">
    <property type="protein sequence ID" value="AVI08023.1"/>
    <property type="molecule type" value="Genomic_DNA"/>
</dbReference>
<dbReference type="EMBL" id="MF994816">
    <property type="protein sequence ID" value="AVI07773.1"/>
    <property type="molecule type" value="Genomic_DNA"/>
</dbReference>
<evidence type="ECO:0000313" key="9">
    <source>
        <dbReference type="EMBL" id="AVI09287.1"/>
    </source>
</evidence>
<evidence type="ECO:0000313" key="2">
    <source>
        <dbReference type="EMBL" id="AVI07652.1"/>
    </source>
</evidence>
<accession>A0A2L2QB55</accession>
<evidence type="ECO:0000313" key="4">
    <source>
        <dbReference type="EMBL" id="AVI07894.1"/>
    </source>
</evidence>
<name>A0A2L2QB55_9BETA</name>